<dbReference type="EMBL" id="JAGXBY010000001">
    <property type="protein sequence ID" value="MBS3678743.1"/>
    <property type="molecule type" value="Genomic_DNA"/>
</dbReference>
<gene>
    <name evidence="1" type="ORF">KGF86_00790</name>
</gene>
<dbReference type="Proteomes" id="UP000681870">
    <property type="component" value="Unassembled WGS sequence"/>
</dbReference>
<sequence>MNNSLVKILIEAKKLNKWIPAKFLVKYDIQKVNLSKLEDDGLILTMKSKSDGMVLKLTLKLSPLQQLIRIIQYHLGGILLCRRTYG</sequence>
<organism evidence="1 2">
    <name type="scientific">Ornithinibacillus massiliensis</name>
    <dbReference type="NCBI Taxonomy" id="1944633"/>
    <lineage>
        <taxon>Bacteria</taxon>
        <taxon>Bacillati</taxon>
        <taxon>Bacillota</taxon>
        <taxon>Bacilli</taxon>
        <taxon>Bacillales</taxon>
        <taxon>Bacillaceae</taxon>
        <taxon>Ornithinibacillus</taxon>
    </lineage>
</organism>
<dbReference type="RefSeq" id="WP_211740843.1">
    <property type="nucleotide sequence ID" value="NZ_JAGXBY010000001.1"/>
</dbReference>
<comment type="caution">
    <text evidence="1">The sequence shown here is derived from an EMBL/GenBank/DDBJ whole genome shotgun (WGS) entry which is preliminary data.</text>
</comment>
<protein>
    <submittedName>
        <fullName evidence="1">Uncharacterized protein</fullName>
    </submittedName>
</protein>
<keyword evidence="2" id="KW-1185">Reference proteome</keyword>
<reference evidence="1 2" key="1">
    <citation type="submission" date="2021-05" db="EMBL/GenBank/DDBJ databases">
        <title>Ornithinibacillus massiliensis sp. nov.</title>
        <authorList>
            <person name="Iwaza R."/>
            <person name="Lagier J.-C."/>
            <person name="Raoult D."/>
        </authorList>
    </citation>
    <scope>NUCLEOTIDE SEQUENCE [LARGE SCALE GENOMIC DNA]</scope>
    <source>
        <strain evidence="1 2">Marseille-P3601</strain>
    </source>
</reference>
<proteinExistence type="predicted"/>
<evidence type="ECO:0000313" key="2">
    <source>
        <dbReference type="Proteomes" id="UP000681870"/>
    </source>
</evidence>
<accession>A0ABS5M8W1</accession>
<evidence type="ECO:0000313" key="1">
    <source>
        <dbReference type="EMBL" id="MBS3678743.1"/>
    </source>
</evidence>
<name>A0ABS5M8W1_9BACI</name>